<feature type="compositionally biased region" description="Low complexity" evidence="2">
    <location>
        <begin position="1370"/>
        <end position="1379"/>
    </location>
</feature>
<feature type="compositionally biased region" description="Gly residues" evidence="2">
    <location>
        <begin position="387"/>
        <end position="403"/>
    </location>
</feature>
<dbReference type="Proteomes" id="UP000567795">
    <property type="component" value="Unassembled WGS sequence"/>
</dbReference>
<keyword evidence="3" id="KW-0472">Membrane</keyword>
<feature type="compositionally biased region" description="Low complexity" evidence="2">
    <location>
        <begin position="727"/>
        <end position="742"/>
    </location>
</feature>
<dbReference type="SMART" id="SM01043">
    <property type="entry name" value="BTAD"/>
    <property type="match status" value="1"/>
</dbReference>
<feature type="compositionally biased region" description="Low complexity" evidence="2">
    <location>
        <begin position="1403"/>
        <end position="1432"/>
    </location>
</feature>
<dbReference type="SUPFAM" id="SSF48452">
    <property type="entry name" value="TPR-like"/>
    <property type="match status" value="1"/>
</dbReference>
<feature type="region of interest" description="Disordered" evidence="2">
    <location>
        <begin position="372"/>
        <end position="534"/>
    </location>
</feature>
<feature type="compositionally biased region" description="Low complexity" evidence="2">
    <location>
        <begin position="768"/>
        <end position="781"/>
    </location>
</feature>
<dbReference type="InterPro" id="IPR018392">
    <property type="entry name" value="LysM"/>
</dbReference>
<dbReference type="Pfam" id="PF03704">
    <property type="entry name" value="BTAD"/>
    <property type="match status" value="1"/>
</dbReference>
<evidence type="ECO:0000259" key="4">
    <source>
        <dbReference type="PROSITE" id="PS51782"/>
    </source>
</evidence>
<evidence type="ECO:0000256" key="1">
    <source>
        <dbReference type="ARBA" id="ARBA00023012"/>
    </source>
</evidence>
<sequence length="1806" mass="183479">MTTTQNPRGGAPNSSPARSAARAASGRGSGAGSAVLLLRALACAVALLVLLFGVPALLAWGTSALVEGGLLGFGGAGGLWEALSRPDDGRVFLVALALVGWVGWLGFAVSVVREVPAQLRGRATRPVPGLGWSRRAAVVLVGGIVTVLPTAAAATAAPVAAVSTAAPLLGAGAGPQGTAALAEPGQAASGGAAGFAAAETGGVRAWADEGAAGHSASTQLASALPGATALPAGAHQQTSTGPEHVVRDTSPAESLWRIAETRLGDGTRWREIARLNDGRVMDDQGRVFDADQPIQPGWVLLLPADAAPLPEGSGAADGAPGGGRGGAEAPQTVTVRPGDSLSSIAARELGDADAWPELFAANSAEQAGGVLTDPDLLRPGWELTIPGGDGADAGPGGSGGGAEQGAEQGEAGDEGAGADAGQPPAAEAPEAAPGEDAEPEGAGAGDPGEAEGDAPAPAEDGQAAGEQPAPEDGQAPGAAEPDAEQAPPEQAGGEAGDPAPAQVPPQDGGEDRAAAEETAPTAAEEGPEGPDTLAIATTGAGLLLAGFLSTHLYRARVVQQRRRRPGQRIAMPSGDAADYETSLRAQPLSPFDEVDPLWEWDLDPEVDTTPPPPAHPDGRLDPLFDDGDGEGGDGAPAGDDADGRSGWAGAGTDGDGEARHAPGGTAGLDEVAPPLDLDLWAVDDPASTAAGLAAATGVAADGGRHGEHLEYGEYDEHGRKAADEAPVEPAADGWERPAAGDSGDSGDFGGAEEADGGAAGRGHRGQRAGRSSSRPAARTPAGPLPPPHQLVDRALRALASTCAADRRALPALTAVRIDARGQAVLHLETAAEAVPPFHSLGPATQWWCSAADTGAVGEAAEGSGPAGAPDPYAAPSPYPALVHAGDTSTGEPVLLDLESLGLLRVRGPRAQARAVVRSLAAQLAGSTLADHLRIALVGVAPELAGTTLGSDRVRVHDGVEDALRALRDHDAALRRTLDELGLPDARHARGLGIAPDAWVPHVLLCGRPLSAEEHLAVRRLLTDPARTCLAAVTLAPQPEDERLEPDDDPGLPAAWYLDAEGGPTRLPGLDVDLAPRRIGESEYRRLLDLLRTTIAEDVPAPAWTGEANRDEQCFTLPITVDAASSLTPTAFPHLPFAPSGEQWSSGYWSAEPSAPVGRLPRPRTAADEIVPWETEEDATATWGREARPWEARPDGRSASATATGAGTEAGTGAGTTARWPELWDDGEAGPATAEVPGWGADVGGAAYDAAVRHGAPADGEAPEAAPYDWAADDRPDAYDTGGYGYAGDTHAEAGYGGVDHGARAHERLHATDAARYAAPDPDQDHARGGHREETPDAGPARDADGWDGRREWPRLAEPWDGPGQDDEGAVAEAGVEGVAPFLGVTDRVNGTDGTDGTERAWAEEPAAAGEEWGRPAAGPAVGSAAAGTAPVGDPRHDQEAAADGAAEASAEASAVPAEAGESPVAPAPVSPGIGESTGRNDPLDWVPEFFPLSITPLAAPLGTASEPPNRPLRPVCGTGDEAGRGSRGRRSAVLATLTSLAPPSERSRGPRVDVLGPVQVTGTTGSIDPMRMQQLTAMAAYLVLHPQCPPQSLDTVLGGAGPMLNGRPLGGPAAAGGATSRARAAAVGRLREWFGSGEDGLAHLPVGTTALGFADSVGCDWAEFQQLYLEGMRADDETGDQCLAAALSLVRGRPLDGALHGPWGWTEPARQEIISAVVDASSALARRLITRGDHNAAEAAIRRGLLAAPEVETLHRGLFYVLAIAGETDQLVSAVERLHRINSRLGLDMEPETVRLLRELLDQGAA</sequence>
<keyword evidence="1" id="KW-0902">Two-component regulatory system</keyword>
<dbReference type="Pfam" id="PF01476">
    <property type="entry name" value="LysM"/>
    <property type="match status" value="1"/>
</dbReference>
<feature type="compositionally biased region" description="Low complexity" evidence="2">
    <location>
        <begin position="417"/>
        <end position="432"/>
    </location>
</feature>
<organism evidence="5 6">
    <name type="scientific">Allostreptomyces psammosilenae</name>
    <dbReference type="NCBI Taxonomy" id="1892865"/>
    <lineage>
        <taxon>Bacteria</taxon>
        <taxon>Bacillati</taxon>
        <taxon>Actinomycetota</taxon>
        <taxon>Actinomycetes</taxon>
        <taxon>Kitasatosporales</taxon>
        <taxon>Streptomycetaceae</taxon>
        <taxon>Allostreptomyces</taxon>
    </lineage>
</organism>
<evidence type="ECO:0000256" key="3">
    <source>
        <dbReference type="SAM" id="Phobius"/>
    </source>
</evidence>
<gene>
    <name evidence="5" type="ORF">FHU37_000184</name>
</gene>
<dbReference type="SMART" id="SM00257">
    <property type="entry name" value="LysM"/>
    <property type="match status" value="1"/>
</dbReference>
<dbReference type="InterPro" id="IPR052196">
    <property type="entry name" value="Bact_Kbp"/>
</dbReference>
<dbReference type="InterPro" id="IPR005158">
    <property type="entry name" value="BTAD"/>
</dbReference>
<feature type="compositionally biased region" description="Low complexity" evidence="2">
    <location>
        <begin position="516"/>
        <end position="534"/>
    </location>
</feature>
<dbReference type="Gene3D" id="3.10.350.10">
    <property type="entry name" value="LysM domain"/>
    <property type="match status" value="2"/>
</dbReference>
<feature type="region of interest" description="Disordered" evidence="2">
    <location>
        <begin position="601"/>
        <end position="672"/>
    </location>
</feature>
<accession>A0A852ZX83</accession>
<feature type="compositionally biased region" description="Low complexity" evidence="2">
    <location>
        <begin position="309"/>
        <end position="318"/>
    </location>
</feature>
<dbReference type="GO" id="GO:0000160">
    <property type="term" value="P:phosphorelay signal transduction system"/>
    <property type="evidence" value="ECO:0007669"/>
    <property type="project" value="UniProtKB-KW"/>
</dbReference>
<dbReference type="PANTHER" id="PTHR34700:SF4">
    <property type="entry name" value="PHAGE-LIKE ELEMENT PBSX PROTEIN XKDP"/>
    <property type="match status" value="1"/>
</dbReference>
<feature type="transmembrane region" description="Helical" evidence="3">
    <location>
        <begin position="36"/>
        <end position="60"/>
    </location>
</feature>
<feature type="compositionally biased region" description="Basic and acidic residues" evidence="2">
    <location>
        <begin position="1322"/>
        <end position="1354"/>
    </location>
</feature>
<keyword evidence="6" id="KW-1185">Reference proteome</keyword>
<dbReference type="InterPro" id="IPR011990">
    <property type="entry name" value="TPR-like_helical_dom_sf"/>
</dbReference>
<feature type="transmembrane region" description="Helical" evidence="3">
    <location>
        <begin position="136"/>
        <end position="157"/>
    </location>
</feature>
<feature type="region of interest" description="Disordered" evidence="2">
    <location>
        <begin position="717"/>
        <end position="789"/>
    </location>
</feature>
<dbReference type="PROSITE" id="PS51782">
    <property type="entry name" value="LYSM"/>
    <property type="match status" value="1"/>
</dbReference>
<evidence type="ECO:0000256" key="2">
    <source>
        <dbReference type="SAM" id="MobiDB-lite"/>
    </source>
</evidence>
<feature type="region of interest" description="Disordered" evidence="2">
    <location>
        <begin position="232"/>
        <end position="252"/>
    </location>
</feature>
<dbReference type="EMBL" id="JACBZD010000001">
    <property type="protein sequence ID" value="NYI03241.1"/>
    <property type="molecule type" value="Genomic_DNA"/>
</dbReference>
<dbReference type="CDD" id="cd00118">
    <property type="entry name" value="LysM"/>
    <property type="match status" value="1"/>
</dbReference>
<dbReference type="PANTHER" id="PTHR34700">
    <property type="entry name" value="POTASSIUM BINDING PROTEIN KBP"/>
    <property type="match status" value="1"/>
</dbReference>
<name>A0A852ZX83_9ACTN</name>
<feature type="region of interest" description="Disordered" evidence="2">
    <location>
        <begin position="309"/>
        <end position="338"/>
    </location>
</feature>
<keyword evidence="3" id="KW-0812">Transmembrane</keyword>
<feature type="region of interest" description="Disordered" evidence="2">
    <location>
        <begin position="1500"/>
        <end position="1530"/>
    </location>
</feature>
<comment type="caution">
    <text evidence="5">The sequence shown here is derived from an EMBL/GenBank/DDBJ whole genome shotgun (WGS) entry which is preliminary data.</text>
</comment>
<feature type="region of interest" description="Disordered" evidence="2">
    <location>
        <begin position="1"/>
        <end position="24"/>
    </location>
</feature>
<evidence type="ECO:0000313" key="6">
    <source>
        <dbReference type="Proteomes" id="UP000567795"/>
    </source>
</evidence>
<feature type="compositionally biased region" description="Low complexity" evidence="2">
    <location>
        <begin position="472"/>
        <end position="492"/>
    </location>
</feature>
<feature type="region of interest" description="Disordered" evidence="2">
    <location>
        <begin position="559"/>
        <end position="578"/>
    </location>
</feature>
<feature type="region of interest" description="Disordered" evidence="2">
    <location>
        <begin position="1189"/>
        <end position="1214"/>
    </location>
</feature>
<feature type="region of interest" description="Disordered" evidence="2">
    <location>
        <begin position="1318"/>
        <end position="1484"/>
    </location>
</feature>
<reference evidence="5 6" key="1">
    <citation type="submission" date="2020-07" db="EMBL/GenBank/DDBJ databases">
        <title>Sequencing the genomes of 1000 actinobacteria strains.</title>
        <authorList>
            <person name="Klenk H.-P."/>
        </authorList>
    </citation>
    <scope>NUCLEOTIDE SEQUENCE [LARGE SCALE GENOMIC DNA]</scope>
    <source>
        <strain evidence="5 6">DSM 42178</strain>
    </source>
</reference>
<feature type="transmembrane region" description="Helical" evidence="3">
    <location>
        <begin position="91"/>
        <end position="115"/>
    </location>
</feature>
<dbReference type="InterPro" id="IPR036779">
    <property type="entry name" value="LysM_dom_sf"/>
</dbReference>
<evidence type="ECO:0000313" key="5">
    <source>
        <dbReference type="EMBL" id="NYI03241.1"/>
    </source>
</evidence>
<proteinExistence type="predicted"/>
<feature type="compositionally biased region" description="Low complexity" evidence="2">
    <location>
        <begin position="9"/>
        <end position="24"/>
    </location>
</feature>
<feature type="domain" description="LysM" evidence="4">
    <location>
        <begin position="331"/>
        <end position="385"/>
    </location>
</feature>
<protein>
    <submittedName>
        <fullName evidence="5">Nucleoid-associated protein YgaU</fullName>
    </submittedName>
</protein>
<feature type="compositionally biased region" description="Low complexity" evidence="2">
    <location>
        <begin position="1441"/>
        <end position="1463"/>
    </location>
</feature>
<dbReference type="RefSeq" id="WP_179812333.1">
    <property type="nucleotide sequence ID" value="NZ_JACBZD010000001.1"/>
</dbReference>
<keyword evidence="3" id="KW-1133">Transmembrane helix</keyword>